<dbReference type="GO" id="GO:0019678">
    <property type="term" value="P:propionate metabolic process, methylmalonyl pathway"/>
    <property type="evidence" value="ECO:0007669"/>
    <property type="project" value="TreeGrafter"/>
</dbReference>
<evidence type="ECO:0000256" key="2">
    <source>
        <dbReference type="ARBA" id="ARBA00008465"/>
    </source>
</evidence>
<dbReference type="AlphaFoldDB" id="A0A6P6NZG2"/>
<protein>
    <submittedName>
        <fullName evidence="8">Methylmalonyl-CoA mutase, mitochondrial-like</fullName>
    </submittedName>
</protein>
<dbReference type="GO" id="GO:0004494">
    <property type="term" value="F:methylmalonyl-CoA mutase activity"/>
    <property type="evidence" value="ECO:0007669"/>
    <property type="project" value="UniProtKB-EC"/>
</dbReference>
<evidence type="ECO:0000259" key="6">
    <source>
        <dbReference type="Pfam" id="PF01642"/>
    </source>
</evidence>
<keyword evidence="7" id="KW-1185">Reference proteome</keyword>
<accession>A0A6P6NZG2</accession>
<name>A0A6P6NZG2_CARAU</name>
<evidence type="ECO:0000256" key="3">
    <source>
        <dbReference type="ARBA" id="ARBA00022628"/>
    </source>
</evidence>
<dbReference type="GO" id="GO:0031419">
    <property type="term" value="F:cobalamin binding"/>
    <property type="evidence" value="ECO:0007669"/>
    <property type="project" value="UniProtKB-KW"/>
</dbReference>
<comment type="cofactor">
    <cofactor evidence="1">
        <name>adenosylcob(III)alamin</name>
        <dbReference type="ChEBI" id="CHEBI:18408"/>
    </cofactor>
</comment>
<evidence type="ECO:0000256" key="1">
    <source>
        <dbReference type="ARBA" id="ARBA00001922"/>
    </source>
</evidence>
<dbReference type="Gene3D" id="3.20.20.240">
    <property type="entry name" value="Methylmalonyl-CoA mutase"/>
    <property type="match status" value="1"/>
</dbReference>
<dbReference type="PANTHER" id="PTHR48101:SF4">
    <property type="entry name" value="METHYLMALONYL-COA MUTASE, MITOCHONDRIAL"/>
    <property type="match status" value="1"/>
</dbReference>
<sequence>MVVHCSPDDGLMNINISHFLFSLRLVYFITEIEEMVGMAHAVAEGIPKLHIEECAARRQARLTVGSEVIMGVNKYRLEKEETVDMLAIDRLKSCTRLREHEKMNLYKVRESRDAEAANRCLAAIEQCARSRDGNLLELAVEAVRARGCSVGEITDAMKSVFREHKASTSMVSGAYRSEFSKREEITPSHKHNLILPTHQAAGHKTLVPELIKELCNLSLPDITVICGWVIPPQFAGVYQPE</sequence>
<keyword evidence="3" id="KW-0846">Cobalamin</keyword>
<dbReference type="OrthoDB" id="198977at2759"/>
<dbReference type="RefSeq" id="XP_026113985.1">
    <property type="nucleotide sequence ID" value="XM_026258200.1"/>
</dbReference>
<dbReference type="GeneID" id="113092575"/>
<keyword evidence="4" id="KW-0413">Isomerase</keyword>
<comment type="similarity">
    <text evidence="2">Belongs to the methylmalonyl-CoA mutase family.</text>
</comment>
<dbReference type="PANTHER" id="PTHR48101">
    <property type="entry name" value="METHYLMALONYL-COA MUTASE, MITOCHONDRIAL-RELATED"/>
    <property type="match status" value="1"/>
</dbReference>
<evidence type="ECO:0000313" key="8">
    <source>
        <dbReference type="RefSeq" id="XP_026113985.1"/>
    </source>
</evidence>
<reference evidence="8" key="1">
    <citation type="submission" date="2025-08" db="UniProtKB">
        <authorList>
            <consortium name="RefSeq"/>
        </authorList>
    </citation>
    <scope>IDENTIFICATION</scope>
    <source>
        <strain evidence="8">Wakin</strain>
        <tissue evidence="8">Muscle</tissue>
    </source>
</reference>
<dbReference type="GO" id="GO:0046872">
    <property type="term" value="F:metal ion binding"/>
    <property type="evidence" value="ECO:0007669"/>
    <property type="project" value="InterPro"/>
</dbReference>
<proteinExistence type="inferred from homology"/>
<dbReference type="Pfam" id="PF01642">
    <property type="entry name" value="MM_CoA_mutase"/>
    <property type="match status" value="1"/>
</dbReference>
<evidence type="ECO:0000256" key="5">
    <source>
        <dbReference type="ARBA" id="ARBA00023285"/>
    </source>
</evidence>
<gene>
    <name evidence="8" type="primary">LOC113092575</name>
</gene>
<dbReference type="Proteomes" id="UP000515129">
    <property type="component" value="Unplaced"/>
</dbReference>
<dbReference type="Gene3D" id="3.40.50.280">
    <property type="entry name" value="Cobalamin-binding domain"/>
    <property type="match status" value="1"/>
</dbReference>
<evidence type="ECO:0000256" key="4">
    <source>
        <dbReference type="ARBA" id="ARBA00023235"/>
    </source>
</evidence>
<dbReference type="KEGG" id="caua:113092575"/>
<feature type="domain" description="Methylmalonyl-CoA mutase alpha/beta chain catalytic" evidence="6">
    <location>
        <begin position="28"/>
        <end position="162"/>
    </location>
</feature>
<keyword evidence="5" id="KW-0170">Cobalt</keyword>
<evidence type="ECO:0000313" key="7">
    <source>
        <dbReference type="Proteomes" id="UP000515129"/>
    </source>
</evidence>
<dbReference type="InterPro" id="IPR016176">
    <property type="entry name" value="Cbl-dep_enz_cat"/>
</dbReference>
<dbReference type="SUPFAM" id="SSF52242">
    <property type="entry name" value="Cobalamin (vitamin B12)-binding domain"/>
    <property type="match status" value="1"/>
</dbReference>
<dbReference type="InterPro" id="IPR036724">
    <property type="entry name" value="Cobalamin-bd_sf"/>
</dbReference>
<dbReference type="SUPFAM" id="SSF51703">
    <property type="entry name" value="Cobalamin (vitamin B12)-dependent enzymes"/>
    <property type="match status" value="1"/>
</dbReference>
<dbReference type="GO" id="GO:0005739">
    <property type="term" value="C:mitochondrion"/>
    <property type="evidence" value="ECO:0007669"/>
    <property type="project" value="TreeGrafter"/>
</dbReference>
<dbReference type="InterPro" id="IPR006099">
    <property type="entry name" value="MeMalonylCoA_mutase_a/b_cat"/>
</dbReference>
<organism evidence="7 8">
    <name type="scientific">Carassius auratus</name>
    <name type="common">Goldfish</name>
    <dbReference type="NCBI Taxonomy" id="7957"/>
    <lineage>
        <taxon>Eukaryota</taxon>
        <taxon>Metazoa</taxon>
        <taxon>Chordata</taxon>
        <taxon>Craniata</taxon>
        <taxon>Vertebrata</taxon>
        <taxon>Euteleostomi</taxon>
        <taxon>Actinopterygii</taxon>
        <taxon>Neopterygii</taxon>
        <taxon>Teleostei</taxon>
        <taxon>Ostariophysi</taxon>
        <taxon>Cypriniformes</taxon>
        <taxon>Cyprinidae</taxon>
        <taxon>Cyprininae</taxon>
        <taxon>Carassius</taxon>
    </lineage>
</organism>